<evidence type="ECO:0000259" key="1">
    <source>
        <dbReference type="Pfam" id="PF14062"/>
    </source>
</evidence>
<dbReference type="Pfam" id="PF14062">
    <property type="entry name" value="DUF4253"/>
    <property type="match status" value="1"/>
</dbReference>
<proteinExistence type="predicted"/>
<dbReference type="InterPro" id="IPR025349">
    <property type="entry name" value="DUF4253"/>
</dbReference>
<evidence type="ECO:0000313" key="2">
    <source>
        <dbReference type="EMBL" id="SMC29995.1"/>
    </source>
</evidence>
<dbReference type="EMBL" id="FWXD01000061">
    <property type="protein sequence ID" value="SMC29995.1"/>
    <property type="molecule type" value="Genomic_DNA"/>
</dbReference>
<organism evidence="2 3">
    <name type="scientific">Andreprevotia lacus DSM 23236</name>
    <dbReference type="NCBI Taxonomy" id="1121001"/>
    <lineage>
        <taxon>Bacteria</taxon>
        <taxon>Pseudomonadati</taxon>
        <taxon>Pseudomonadota</taxon>
        <taxon>Betaproteobacteria</taxon>
        <taxon>Neisseriales</taxon>
        <taxon>Chitinibacteraceae</taxon>
        <taxon>Andreprevotia</taxon>
    </lineage>
</organism>
<protein>
    <recommendedName>
        <fullName evidence="1">DUF4253 domain-containing protein</fullName>
    </recommendedName>
</protein>
<sequence length="308" mass="35187">MLPATLSPKGLLAKTGFADAEYISCVIPELPSMVHAIHAGQHDAPLLWRQLRAQYPASGHWPLLVWFVGAHQSWEPWREAALRDVPFLFHRQEFAHEYEYGRSRAPNDPAQILAHARLAEPRRSIERLNGSADEYPDFWADQLDRLRQEYGSAPDELSLIEAMKQQSGPPQLAAYRVLFDWECRQPVRTAETGSPFWFDPDHGEHMAVLLIPVADPADILAYMHWWGSPSIGSPAVIALLRDWQRQHGAELMCHYGTMLQFNVTRPIQDPRVAFDVAVQLETLGMWNDFRDTAWALLGASHWHLHNRP</sequence>
<feature type="domain" description="DUF4253" evidence="1">
    <location>
        <begin position="208"/>
        <end position="282"/>
    </location>
</feature>
<keyword evidence="3" id="KW-1185">Reference proteome</keyword>
<name>A0A1W1Y1I7_9NEIS</name>
<dbReference type="AlphaFoldDB" id="A0A1W1Y1I7"/>
<evidence type="ECO:0000313" key="3">
    <source>
        <dbReference type="Proteomes" id="UP000192761"/>
    </source>
</evidence>
<dbReference type="Proteomes" id="UP000192761">
    <property type="component" value="Unassembled WGS sequence"/>
</dbReference>
<gene>
    <name evidence="2" type="ORF">SAMN02745857_04339</name>
</gene>
<accession>A0A1W1Y1I7</accession>
<reference evidence="2 3" key="1">
    <citation type="submission" date="2017-04" db="EMBL/GenBank/DDBJ databases">
        <authorList>
            <person name="Afonso C.L."/>
            <person name="Miller P.J."/>
            <person name="Scott M.A."/>
            <person name="Spackman E."/>
            <person name="Goraichik I."/>
            <person name="Dimitrov K.M."/>
            <person name="Suarez D.L."/>
            <person name="Swayne D.E."/>
        </authorList>
    </citation>
    <scope>NUCLEOTIDE SEQUENCE [LARGE SCALE GENOMIC DNA]</scope>
    <source>
        <strain evidence="2 3">DSM 23236</strain>
    </source>
</reference>